<protein>
    <recommendedName>
        <fullName evidence="7">HAD family hydrolase</fullName>
    </recommendedName>
</protein>
<dbReference type="PANTHER" id="PTHR46470">
    <property type="entry name" value="N-ACYLNEURAMINATE-9-PHOSPHATASE"/>
    <property type="match status" value="1"/>
</dbReference>
<dbReference type="GO" id="GO:0016791">
    <property type="term" value="F:phosphatase activity"/>
    <property type="evidence" value="ECO:0007669"/>
    <property type="project" value="TreeGrafter"/>
</dbReference>
<dbReference type="Proteomes" id="UP000231407">
    <property type="component" value="Unassembled WGS sequence"/>
</dbReference>
<keyword evidence="4" id="KW-0460">Magnesium</keyword>
<dbReference type="InterPro" id="IPR023214">
    <property type="entry name" value="HAD_sf"/>
</dbReference>
<dbReference type="InterPro" id="IPR051400">
    <property type="entry name" value="HAD-like_hydrolase"/>
</dbReference>
<evidence type="ECO:0000256" key="3">
    <source>
        <dbReference type="ARBA" id="ARBA00022801"/>
    </source>
</evidence>
<evidence type="ECO:0000256" key="2">
    <source>
        <dbReference type="ARBA" id="ARBA00022723"/>
    </source>
</evidence>
<comment type="caution">
    <text evidence="5">The sequence shown here is derived from an EMBL/GenBank/DDBJ whole genome shotgun (WGS) entry which is preliminary data.</text>
</comment>
<accession>A0A2M7ARX6</accession>
<dbReference type="Gene3D" id="1.10.150.520">
    <property type="match status" value="1"/>
</dbReference>
<keyword evidence="3" id="KW-0378">Hydrolase</keyword>
<dbReference type="Pfam" id="PF00702">
    <property type="entry name" value="Hydrolase"/>
    <property type="match status" value="1"/>
</dbReference>
<comment type="cofactor">
    <cofactor evidence="1">
        <name>Mg(2+)</name>
        <dbReference type="ChEBI" id="CHEBI:18420"/>
    </cofactor>
</comment>
<dbReference type="AlphaFoldDB" id="A0A2M7ARX6"/>
<gene>
    <name evidence="5" type="ORF">COS78_02715</name>
</gene>
<proteinExistence type="predicted"/>
<sequence>MIQAIFFDQDNTLVNTREVAPEVYRMAIENGEEWQKWLKVVEKVRWSKNPKDRTFEYSLQQVIDDKERVLEIIKKERDELGKVIKLKPGVEKFFKNKIKNIKYILATEDFDNQIDIKLAKFGMRNKFDLITTSGDVGVMKPDLGYFRPAWEKFGLDQRKCLYVGDDYEKDCRLGVETGGKAVVFGKDIQDMGKLFGFINEKEWFQEEFESHWG</sequence>
<dbReference type="SUPFAM" id="SSF56784">
    <property type="entry name" value="HAD-like"/>
    <property type="match status" value="1"/>
</dbReference>
<name>A0A2M7ARX6_9BACT</name>
<organism evidence="5 6">
    <name type="scientific">Candidatus Shapirobacteria bacterium CG06_land_8_20_14_3_00_40_12</name>
    <dbReference type="NCBI Taxonomy" id="1974881"/>
    <lineage>
        <taxon>Bacteria</taxon>
        <taxon>Candidatus Shapironibacteriota</taxon>
    </lineage>
</organism>
<dbReference type="GO" id="GO:0046872">
    <property type="term" value="F:metal ion binding"/>
    <property type="evidence" value="ECO:0007669"/>
    <property type="project" value="UniProtKB-KW"/>
</dbReference>
<dbReference type="SFLD" id="SFLDS00003">
    <property type="entry name" value="Haloacid_Dehalogenase"/>
    <property type="match status" value="1"/>
</dbReference>
<dbReference type="EMBL" id="PEWA01000034">
    <property type="protein sequence ID" value="PIU73362.1"/>
    <property type="molecule type" value="Genomic_DNA"/>
</dbReference>
<keyword evidence="2" id="KW-0479">Metal-binding</keyword>
<dbReference type="NCBIfam" id="TIGR01549">
    <property type="entry name" value="HAD-SF-IA-v1"/>
    <property type="match status" value="1"/>
</dbReference>
<evidence type="ECO:0008006" key="7">
    <source>
        <dbReference type="Google" id="ProtNLM"/>
    </source>
</evidence>
<dbReference type="PANTHER" id="PTHR46470:SF2">
    <property type="entry name" value="GLYCERALDEHYDE 3-PHOSPHATE PHOSPHATASE"/>
    <property type="match status" value="1"/>
</dbReference>
<dbReference type="InterPro" id="IPR036412">
    <property type="entry name" value="HAD-like_sf"/>
</dbReference>
<evidence type="ECO:0000256" key="4">
    <source>
        <dbReference type="ARBA" id="ARBA00022842"/>
    </source>
</evidence>
<reference evidence="6" key="1">
    <citation type="submission" date="2017-09" db="EMBL/GenBank/DDBJ databases">
        <title>Depth-based differentiation of microbial function through sediment-hosted aquifers and enrichment of novel symbionts in the deep terrestrial subsurface.</title>
        <authorList>
            <person name="Probst A.J."/>
            <person name="Ladd B."/>
            <person name="Jarett J.K."/>
            <person name="Geller-Mcgrath D.E."/>
            <person name="Sieber C.M.K."/>
            <person name="Emerson J.B."/>
            <person name="Anantharaman K."/>
            <person name="Thomas B.C."/>
            <person name="Malmstrom R."/>
            <person name="Stieglmeier M."/>
            <person name="Klingl A."/>
            <person name="Woyke T."/>
            <person name="Ryan C.M."/>
            <person name="Banfield J.F."/>
        </authorList>
    </citation>
    <scope>NUCLEOTIDE SEQUENCE [LARGE SCALE GENOMIC DNA]</scope>
</reference>
<evidence type="ECO:0000256" key="1">
    <source>
        <dbReference type="ARBA" id="ARBA00001946"/>
    </source>
</evidence>
<dbReference type="SFLD" id="SFLDG01129">
    <property type="entry name" value="C1.5:_HAD__Beta-PGM__Phosphata"/>
    <property type="match status" value="1"/>
</dbReference>
<dbReference type="Gene3D" id="3.40.50.1000">
    <property type="entry name" value="HAD superfamily/HAD-like"/>
    <property type="match status" value="1"/>
</dbReference>
<evidence type="ECO:0000313" key="5">
    <source>
        <dbReference type="EMBL" id="PIU73362.1"/>
    </source>
</evidence>
<evidence type="ECO:0000313" key="6">
    <source>
        <dbReference type="Proteomes" id="UP000231407"/>
    </source>
</evidence>
<dbReference type="GO" id="GO:0044281">
    <property type="term" value="P:small molecule metabolic process"/>
    <property type="evidence" value="ECO:0007669"/>
    <property type="project" value="UniProtKB-ARBA"/>
</dbReference>
<dbReference type="InterPro" id="IPR006439">
    <property type="entry name" value="HAD-SF_hydro_IA"/>
</dbReference>